<dbReference type="PROSITE" id="PS51795">
    <property type="entry name" value="ZF_FLZ"/>
    <property type="match status" value="1"/>
</dbReference>
<dbReference type="Pfam" id="PF04570">
    <property type="entry name" value="zf-FLZ"/>
    <property type="match status" value="1"/>
</dbReference>
<dbReference type="PANTHER" id="PTHR47847">
    <property type="entry name" value="FCS-LIKE ZINC FINGER 17"/>
    <property type="match status" value="1"/>
</dbReference>
<dbReference type="Proteomes" id="UP001054252">
    <property type="component" value="Unassembled WGS sequence"/>
</dbReference>
<evidence type="ECO:0000256" key="1">
    <source>
        <dbReference type="ARBA" id="ARBA00009374"/>
    </source>
</evidence>
<protein>
    <recommendedName>
        <fullName evidence="5">FLZ-type domain-containing protein</fullName>
    </recommendedName>
</protein>
<feature type="zinc finger region" description="FLZ-type" evidence="4">
    <location>
        <begin position="62"/>
        <end position="106"/>
    </location>
</feature>
<accession>A0AAV5JDT8</accession>
<evidence type="ECO:0000313" key="7">
    <source>
        <dbReference type="Proteomes" id="UP001054252"/>
    </source>
</evidence>
<comment type="similarity">
    <text evidence="1">Belongs to the FLZ family.</text>
</comment>
<sequence>MLLKFKTPFGDTGEKRGDDVGLRILTQISLGKKPINVVVKSVLIKLNPPSAAASTAATPESCFLKSCHLCKNQLSLNKEVYMYRGNQGFCSMECRERQIVVDEIRELEESTKQRVQSYRRCSAADRRETRLLLEELRHRHKSPPNQNQIHWII</sequence>
<feature type="domain" description="FLZ-type" evidence="5">
    <location>
        <begin position="62"/>
        <end position="106"/>
    </location>
</feature>
<comment type="caution">
    <text evidence="6">The sequence shown here is derived from an EMBL/GenBank/DDBJ whole genome shotgun (WGS) entry which is preliminary data.</text>
</comment>
<gene>
    <name evidence="6" type="ORF">SLEP1_g21164</name>
</gene>
<dbReference type="PANTHER" id="PTHR47847:SF2">
    <property type="entry name" value="FCS-LIKE ZINC FINGER 17-RELATED"/>
    <property type="match status" value="1"/>
</dbReference>
<keyword evidence="3" id="KW-0863">Zinc-finger</keyword>
<keyword evidence="2" id="KW-0479">Metal-binding</keyword>
<dbReference type="InterPro" id="IPR044181">
    <property type="entry name" value="FLZ17/18"/>
</dbReference>
<keyword evidence="7" id="KW-1185">Reference proteome</keyword>
<dbReference type="GO" id="GO:0008270">
    <property type="term" value="F:zinc ion binding"/>
    <property type="evidence" value="ECO:0007669"/>
    <property type="project" value="UniProtKB-KW"/>
</dbReference>
<keyword evidence="3" id="KW-0862">Zinc</keyword>
<evidence type="ECO:0000313" key="6">
    <source>
        <dbReference type="EMBL" id="GKV09707.1"/>
    </source>
</evidence>
<dbReference type="EMBL" id="BPVZ01000031">
    <property type="protein sequence ID" value="GKV09707.1"/>
    <property type="molecule type" value="Genomic_DNA"/>
</dbReference>
<name>A0AAV5JDT8_9ROSI</name>
<evidence type="ECO:0000256" key="4">
    <source>
        <dbReference type="PROSITE-ProRule" id="PRU01131"/>
    </source>
</evidence>
<reference evidence="6 7" key="1">
    <citation type="journal article" date="2021" name="Commun. Biol.">
        <title>The genome of Shorea leprosula (Dipterocarpaceae) highlights the ecological relevance of drought in aseasonal tropical rainforests.</title>
        <authorList>
            <person name="Ng K.K.S."/>
            <person name="Kobayashi M.J."/>
            <person name="Fawcett J.A."/>
            <person name="Hatakeyama M."/>
            <person name="Paape T."/>
            <person name="Ng C.H."/>
            <person name="Ang C.C."/>
            <person name="Tnah L.H."/>
            <person name="Lee C.T."/>
            <person name="Nishiyama T."/>
            <person name="Sese J."/>
            <person name="O'Brien M.J."/>
            <person name="Copetti D."/>
            <person name="Mohd Noor M.I."/>
            <person name="Ong R.C."/>
            <person name="Putra M."/>
            <person name="Sireger I.Z."/>
            <person name="Indrioko S."/>
            <person name="Kosugi Y."/>
            <person name="Izuno A."/>
            <person name="Isagi Y."/>
            <person name="Lee S.L."/>
            <person name="Shimizu K.K."/>
        </authorList>
    </citation>
    <scope>NUCLEOTIDE SEQUENCE [LARGE SCALE GENOMIC DNA]</scope>
    <source>
        <strain evidence="6">214</strain>
    </source>
</reference>
<evidence type="ECO:0000256" key="2">
    <source>
        <dbReference type="ARBA" id="ARBA00022723"/>
    </source>
</evidence>
<dbReference type="InterPro" id="IPR007650">
    <property type="entry name" value="Zf-FLZ_dom"/>
</dbReference>
<dbReference type="AlphaFoldDB" id="A0AAV5JDT8"/>
<evidence type="ECO:0000259" key="5">
    <source>
        <dbReference type="PROSITE" id="PS51795"/>
    </source>
</evidence>
<evidence type="ECO:0000256" key="3">
    <source>
        <dbReference type="ARBA" id="ARBA00022771"/>
    </source>
</evidence>
<proteinExistence type="inferred from homology"/>
<organism evidence="6 7">
    <name type="scientific">Rubroshorea leprosula</name>
    <dbReference type="NCBI Taxonomy" id="152421"/>
    <lineage>
        <taxon>Eukaryota</taxon>
        <taxon>Viridiplantae</taxon>
        <taxon>Streptophyta</taxon>
        <taxon>Embryophyta</taxon>
        <taxon>Tracheophyta</taxon>
        <taxon>Spermatophyta</taxon>
        <taxon>Magnoliopsida</taxon>
        <taxon>eudicotyledons</taxon>
        <taxon>Gunneridae</taxon>
        <taxon>Pentapetalae</taxon>
        <taxon>rosids</taxon>
        <taxon>malvids</taxon>
        <taxon>Malvales</taxon>
        <taxon>Dipterocarpaceae</taxon>
        <taxon>Rubroshorea</taxon>
    </lineage>
</organism>